<dbReference type="InterPro" id="IPR037108">
    <property type="entry name" value="TM1727-like_C_sf"/>
</dbReference>
<dbReference type="InterPro" id="IPR008927">
    <property type="entry name" value="6-PGluconate_DH-like_C_sf"/>
</dbReference>
<dbReference type="Pfam" id="PF10728">
    <property type="entry name" value="DUF2520"/>
    <property type="match status" value="1"/>
</dbReference>
<comment type="caution">
    <text evidence="3">The sequence shown here is derived from an EMBL/GenBank/DDBJ whole genome shotgun (WGS) entry which is preliminary data.</text>
</comment>
<reference evidence="3 4" key="1">
    <citation type="submission" date="2019-08" db="EMBL/GenBank/DDBJ databases">
        <title>Pelomicrobium methylotrophicum gen. nov., sp. nov. a moderately thermophilic, facultatively anaerobic, lithoautotrophic and methylotrophic bacterium isolated from a terrestrial mud volcano.</title>
        <authorList>
            <person name="Slobodkina G.B."/>
            <person name="Merkel A.Y."/>
            <person name="Slobodkin A.I."/>
        </authorList>
    </citation>
    <scope>NUCLEOTIDE SEQUENCE [LARGE SCALE GENOMIC DNA]</scope>
    <source>
        <strain evidence="3 4">SM250</strain>
    </source>
</reference>
<dbReference type="SUPFAM" id="SSF51735">
    <property type="entry name" value="NAD(P)-binding Rossmann-fold domains"/>
    <property type="match status" value="1"/>
</dbReference>
<dbReference type="Pfam" id="PF10727">
    <property type="entry name" value="Rossmann-like"/>
    <property type="match status" value="1"/>
</dbReference>
<protein>
    <submittedName>
        <fullName evidence="3">DUF2520 domain-containing protein</fullName>
    </submittedName>
</protein>
<dbReference type="OrthoDB" id="5290876at2"/>
<dbReference type="PANTHER" id="PTHR40459">
    <property type="entry name" value="CONSERVED HYPOTHETICAL ALANINE AND LEUCINE RICH PROTEIN"/>
    <property type="match status" value="1"/>
</dbReference>
<dbReference type="InterPro" id="IPR036291">
    <property type="entry name" value="NAD(P)-bd_dom_sf"/>
</dbReference>
<dbReference type="Gene3D" id="1.10.1040.20">
    <property type="entry name" value="ProC-like, C-terminal domain"/>
    <property type="match status" value="1"/>
</dbReference>
<evidence type="ECO:0000313" key="3">
    <source>
        <dbReference type="EMBL" id="TXF10650.1"/>
    </source>
</evidence>
<accession>A0A5C7ER13</accession>
<feature type="domain" description="Putative oxidoreductase/dehydrogenase Rossmann-like" evidence="1">
    <location>
        <begin position="5"/>
        <end position="119"/>
    </location>
</feature>
<dbReference type="Proteomes" id="UP000321201">
    <property type="component" value="Unassembled WGS sequence"/>
</dbReference>
<evidence type="ECO:0000313" key="4">
    <source>
        <dbReference type="Proteomes" id="UP000321201"/>
    </source>
</evidence>
<dbReference type="AlphaFoldDB" id="A0A5C7ER13"/>
<dbReference type="InterPro" id="IPR018931">
    <property type="entry name" value="DUF2520"/>
</dbReference>
<dbReference type="InterPro" id="IPR019665">
    <property type="entry name" value="OxRdtase/DH_put_Rossmann_dom"/>
</dbReference>
<evidence type="ECO:0000259" key="2">
    <source>
        <dbReference type="Pfam" id="PF10728"/>
    </source>
</evidence>
<organism evidence="3 4">
    <name type="scientific">Pelomicrobium methylotrophicum</name>
    <dbReference type="NCBI Taxonomy" id="2602750"/>
    <lineage>
        <taxon>Bacteria</taxon>
        <taxon>Pseudomonadati</taxon>
        <taxon>Pseudomonadota</taxon>
        <taxon>Hydrogenophilia</taxon>
        <taxon>Hydrogenophilia incertae sedis</taxon>
        <taxon>Pelomicrobium</taxon>
    </lineage>
</organism>
<keyword evidence="4" id="KW-1185">Reference proteome</keyword>
<feature type="domain" description="DUF2520" evidence="2">
    <location>
        <begin position="137"/>
        <end position="263"/>
    </location>
</feature>
<dbReference type="InParanoid" id="A0A5C7ER13"/>
<sequence length="293" mass="31048">MKTLNVVGCGKVGRMLARLWADAHVFRIQDVLNRTEESAEGAVRFIGAGRVVTSVEAMAHADVWLVATTDGAIVAVCRRIADARRLRPGDIVFHPSGSLPSSACAFLREQGAALASVHPVKTVPDPQAAVATFAGTYCAMEGDGPALTVLRPAFEAIGGRVFHVDTAHKTIYHAASVFACNYLTALMEVALAAYEKAGIPREQALKVAEPLVRETVENIFRLGPVEALTGPIARGDAATVERQLHALGAWNAGLAELYRRLGEVAVTLAERKGVAGPEALARLQEILRVEGGG</sequence>
<proteinExistence type="predicted"/>
<name>A0A5C7ER13_9PROT</name>
<dbReference type="SUPFAM" id="SSF48179">
    <property type="entry name" value="6-phosphogluconate dehydrogenase C-terminal domain-like"/>
    <property type="match status" value="1"/>
</dbReference>
<gene>
    <name evidence="3" type="ORF">FR698_13990</name>
</gene>
<dbReference type="EMBL" id="VPFL01000024">
    <property type="protein sequence ID" value="TXF10650.1"/>
    <property type="molecule type" value="Genomic_DNA"/>
</dbReference>
<dbReference type="PANTHER" id="PTHR40459:SF1">
    <property type="entry name" value="CONSERVED HYPOTHETICAL ALANINE AND LEUCINE RICH PROTEIN"/>
    <property type="match status" value="1"/>
</dbReference>
<dbReference type="RefSeq" id="WP_147800823.1">
    <property type="nucleotide sequence ID" value="NZ_VPFL01000024.1"/>
</dbReference>
<evidence type="ECO:0000259" key="1">
    <source>
        <dbReference type="Pfam" id="PF10727"/>
    </source>
</evidence>
<dbReference type="Gene3D" id="3.40.50.720">
    <property type="entry name" value="NAD(P)-binding Rossmann-like Domain"/>
    <property type="match status" value="1"/>
</dbReference>